<evidence type="ECO:0008006" key="4">
    <source>
        <dbReference type="Google" id="ProtNLM"/>
    </source>
</evidence>
<sequence length="193" mass="20901">MIKRTLLVFTSLATTVFASETRSLGAHEHGVGVLNIAVDDTTVFMEFHAPGADIVGFEYAAVNAEDRNAIDTAVATLARPLKLFILPAAAECSVVQASAELEGEGAHGEQHAHEEDHAHEHDEHGANEAGHTEFHAEYTLTCANADAITEISFGYFDTFSNARELEVQIVSETGAQAFEVERDEPTLDLRGFF</sequence>
<reference evidence="3" key="1">
    <citation type="submission" date="2017-05" db="EMBL/GenBank/DDBJ databases">
        <authorList>
            <person name="Rodrigo-Torres L."/>
            <person name="Arahal R. D."/>
            <person name="Lucena T."/>
        </authorList>
    </citation>
    <scope>NUCLEOTIDE SEQUENCE [LARGE SCALE GENOMIC DNA]</scope>
    <source>
        <strain evidence="3">CECT 8715</strain>
    </source>
</reference>
<dbReference type="AlphaFoldDB" id="A0A238L0Q8"/>
<feature type="compositionally biased region" description="Basic and acidic residues" evidence="1">
    <location>
        <begin position="104"/>
        <end position="126"/>
    </location>
</feature>
<proteinExistence type="predicted"/>
<dbReference type="InterPro" id="IPR021253">
    <property type="entry name" value="ZrgA-like"/>
</dbReference>
<evidence type="ECO:0000313" key="3">
    <source>
        <dbReference type="Proteomes" id="UP000202485"/>
    </source>
</evidence>
<dbReference type="EMBL" id="FXYG01000004">
    <property type="protein sequence ID" value="SMX48599.1"/>
    <property type="molecule type" value="Genomic_DNA"/>
</dbReference>
<dbReference type="Pfam" id="PF10986">
    <property type="entry name" value="ZrgA"/>
    <property type="match status" value="1"/>
</dbReference>
<organism evidence="2 3">
    <name type="scientific">Ruegeria arenilitoris</name>
    <dbReference type="NCBI Taxonomy" id="1173585"/>
    <lineage>
        <taxon>Bacteria</taxon>
        <taxon>Pseudomonadati</taxon>
        <taxon>Pseudomonadota</taxon>
        <taxon>Alphaproteobacteria</taxon>
        <taxon>Rhodobacterales</taxon>
        <taxon>Roseobacteraceae</taxon>
        <taxon>Ruegeria</taxon>
    </lineage>
</organism>
<dbReference type="Proteomes" id="UP000202485">
    <property type="component" value="Unassembled WGS sequence"/>
</dbReference>
<dbReference type="RefSeq" id="WP_306372403.1">
    <property type="nucleotide sequence ID" value="NZ_FXYG01000004.1"/>
</dbReference>
<gene>
    <name evidence="2" type="ORF">RUA8715_03545</name>
</gene>
<feature type="region of interest" description="Disordered" evidence="1">
    <location>
        <begin position="100"/>
        <end position="126"/>
    </location>
</feature>
<protein>
    <recommendedName>
        <fullName evidence="4">DUF2796 domain-containing protein</fullName>
    </recommendedName>
</protein>
<name>A0A238L0Q8_9RHOB</name>
<evidence type="ECO:0000256" key="1">
    <source>
        <dbReference type="SAM" id="MobiDB-lite"/>
    </source>
</evidence>
<evidence type="ECO:0000313" key="2">
    <source>
        <dbReference type="EMBL" id="SMX48599.1"/>
    </source>
</evidence>
<keyword evidence="3" id="KW-1185">Reference proteome</keyword>
<accession>A0A238L0Q8</accession>